<name>A0AAE3AQY7_9FIRM</name>
<dbReference type="Pfam" id="PF01077">
    <property type="entry name" value="NIR_SIR"/>
    <property type="match status" value="1"/>
</dbReference>
<dbReference type="InterPro" id="IPR006067">
    <property type="entry name" value="NO2/SO3_Rdtase_4Fe4S_dom"/>
</dbReference>
<dbReference type="AlphaFoldDB" id="A0AAE3AQY7"/>
<keyword evidence="10" id="KW-1185">Reference proteome</keyword>
<keyword evidence="1" id="KW-0004">4Fe-4S</keyword>
<feature type="domain" description="Nitrite/Sulfite reductase ferredoxin-like" evidence="8">
    <location>
        <begin position="62"/>
        <end position="124"/>
    </location>
</feature>
<dbReference type="InterPro" id="IPR051329">
    <property type="entry name" value="NIR_SIR_4Fe-4S"/>
</dbReference>
<evidence type="ECO:0000259" key="7">
    <source>
        <dbReference type="Pfam" id="PF01077"/>
    </source>
</evidence>
<evidence type="ECO:0000256" key="4">
    <source>
        <dbReference type="ARBA" id="ARBA00023002"/>
    </source>
</evidence>
<dbReference type="Gene3D" id="3.30.413.10">
    <property type="entry name" value="Sulfite Reductase Hemoprotein, domain 1"/>
    <property type="match status" value="2"/>
</dbReference>
<dbReference type="Proteomes" id="UP001198962">
    <property type="component" value="Unassembled WGS sequence"/>
</dbReference>
<evidence type="ECO:0000256" key="2">
    <source>
        <dbReference type="ARBA" id="ARBA00022617"/>
    </source>
</evidence>
<dbReference type="GO" id="GO:0020037">
    <property type="term" value="F:heme binding"/>
    <property type="evidence" value="ECO:0007669"/>
    <property type="project" value="InterPro"/>
</dbReference>
<dbReference type="InterPro" id="IPR036136">
    <property type="entry name" value="Nit/Sulf_reduc_fer-like_dom_sf"/>
</dbReference>
<dbReference type="RefSeq" id="WP_308450476.1">
    <property type="nucleotide sequence ID" value="NZ_JAJEPU010000003.1"/>
</dbReference>
<keyword evidence="3" id="KW-0479">Metal-binding</keyword>
<dbReference type="Gene3D" id="3.90.480.10">
    <property type="entry name" value="Sulfite Reductase Hemoprotein,Domain 2"/>
    <property type="match status" value="1"/>
</dbReference>
<dbReference type="PANTHER" id="PTHR32439:SF9">
    <property type="entry name" value="BLR3264 PROTEIN"/>
    <property type="match status" value="1"/>
</dbReference>
<keyword evidence="6" id="KW-0411">Iron-sulfur</keyword>
<dbReference type="InterPro" id="IPR045854">
    <property type="entry name" value="NO2/SO3_Rdtase_4Fe4S_sf"/>
</dbReference>
<dbReference type="PANTHER" id="PTHR32439">
    <property type="entry name" value="FERREDOXIN--NITRITE REDUCTASE, CHLOROPLASTIC"/>
    <property type="match status" value="1"/>
</dbReference>
<evidence type="ECO:0000256" key="6">
    <source>
        <dbReference type="ARBA" id="ARBA00023014"/>
    </source>
</evidence>
<organism evidence="9 10">
    <name type="scientific">Brotaphodocola catenula</name>
    <dbReference type="NCBI Taxonomy" id="2885361"/>
    <lineage>
        <taxon>Bacteria</taxon>
        <taxon>Bacillati</taxon>
        <taxon>Bacillota</taxon>
        <taxon>Clostridia</taxon>
        <taxon>Lachnospirales</taxon>
        <taxon>Lachnospiraceae</taxon>
        <taxon>Brotaphodocola</taxon>
    </lineage>
</organism>
<dbReference type="SUPFAM" id="SSF56014">
    <property type="entry name" value="Nitrite and sulphite reductase 4Fe-4S domain-like"/>
    <property type="match status" value="2"/>
</dbReference>
<gene>
    <name evidence="9" type="ORF">LKD32_01970</name>
</gene>
<comment type="caution">
    <text evidence="9">The sequence shown here is derived from an EMBL/GenBank/DDBJ whole genome shotgun (WGS) entry which is preliminary data.</text>
</comment>
<keyword evidence="5" id="KW-0408">Iron</keyword>
<dbReference type="GO" id="GO:0016491">
    <property type="term" value="F:oxidoreductase activity"/>
    <property type="evidence" value="ECO:0007669"/>
    <property type="project" value="UniProtKB-KW"/>
</dbReference>
<proteinExistence type="predicted"/>
<evidence type="ECO:0000313" key="10">
    <source>
        <dbReference type="Proteomes" id="UP001198962"/>
    </source>
</evidence>
<evidence type="ECO:0000259" key="8">
    <source>
        <dbReference type="Pfam" id="PF03460"/>
    </source>
</evidence>
<evidence type="ECO:0000256" key="5">
    <source>
        <dbReference type="ARBA" id="ARBA00023004"/>
    </source>
</evidence>
<keyword evidence="4" id="KW-0560">Oxidoreductase</keyword>
<sequence length="537" mass="59852">MTDTRRKELKDREVCGTRISHMDSSLWMDDYEVFDQATEQFYRREIDAKAYKGISGGFGSYAQRGAEANMLRLRLPGGRIDQKKLKFLADSIKKYQVNKVHVTTCQTVQFHNLSGEDVCVLVREAVQNGVITRGGGGDFPRNTMVSPLSGVEKGEYFDVLPYALVVSDFLLGYIHGPKMPRKLKVGFSNSPANLTHATYRDLGFVAREDGCFDVYSAGGLGLNAKIGVRVAEQVKPDQILYYVEAMHEMFLTYGNYQNRAKARSRYMQDSLGGPEAYRDAFEEKLKAVYESGKNLDLVLSEKERMLFGEKAPDGEIPKSKRVIAQKQDGLCAVWYHPVGGCPKPEFFERIYETVREMDQVELRIAPDESIYIINCTGKEAERVLACTGDGAETEFSSSVACIGSAICQQGLRDSQAMLRKLVEMEGREGFADGVLPKIHISGCPSSCGTHQTGVVGLRGAGKKVNGEMQVAFQLTYGGCDRQNQEKMGDLLGVLSEDQVLAFFTELGHEIVESGMTFEAWCEKNPSRFEEMAYPYTK</sequence>
<dbReference type="GO" id="GO:0046872">
    <property type="term" value="F:metal ion binding"/>
    <property type="evidence" value="ECO:0007669"/>
    <property type="project" value="UniProtKB-KW"/>
</dbReference>
<dbReference type="InterPro" id="IPR005117">
    <property type="entry name" value="NiRdtase/SiRdtase_haem-b_fer"/>
</dbReference>
<accession>A0AAE3AQY7</accession>
<protein>
    <submittedName>
        <fullName evidence="9">Nitrite/sulfite reductase</fullName>
    </submittedName>
</protein>
<evidence type="ECO:0000256" key="1">
    <source>
        <dbReference type="ARBA" id="ARBA00022485"/>
    </source>
</evidence>
<dbReference type="GO" id="GO:0051539">
    <property type="term" value="F:4 iron, 4 sulfur cluster binding"/>
    <property type="evidence" value="ECO:0007669"/>
    <property type="project" value="UniProtKB-KW"/>
</dbReference>
<feature type="domain" description="Nitrite/sulphite reductase 4Fe-4S" evidence="7">
    <location>
        <begin position="137"/>
        <end position="286"/>
    </location>
</feature>
<dbReference type="EMBL" id="JAJEPU010000003">
    <property type="protein sequence ID" value="MCC2163662.1"/>
    <property type="molecule type" value="Genomic_DNA"/>
</dbReference>
<dbReference type="Pfam" id="PF03460">
    <property type="entry name" value="NIR_SIR_ferr"/>
    <property type="match status" value="1"/>
</dbReference>
<dbReference type="SUPFAM" id="SSF55124">
    <property type="entry name" value="Nitrite/Sulfite reductase N-terminal domain-like"/>
    <property type="match status" value="2"/>
</dbReference>
<evidence type="ECO:0000256" key="3">
    <source>
        <dbReference type="ARBA" id="ARBA00022723"/>
    </source>
</evidence>
<keyword evidence="2" id="KW-0349">Heme</keyword>
<evidence type="ECO:0000313" key="9">
    <source>
        <dbReference type="EMBL" id="MCC2163662.1"/>
    </source>
</evidence>
<reference evidence="9" key="1">
    <citation type="submission" date="2021-10" db="EMBL/GenBank/DDBJ databases">
        <title>Anaerobic single-cell dispensing facilitates the cultivation of human gut bacteria.</title>
        <authorList>
            <person name="Afrizal A."/>
        </authorList>
    </citation>
    <scope>NUCLEOTIDE SEQUENCE</scope>
    <source>
        <strain evidence="9">CLA-AA-H274</strain>
    </source>
</reference>